<dbReference type="InterPro" id="IPR014876">
    <property type="entry name" value="DEK_C"/>
</dbReference>
<feature type="compositionally biased region" description="Basic and acidic residues" evidence="1">
    <location>
        <begin position="76"/>
        <end position="85"/>
    </location>
</feature>
<feature type="region of interest" description="Disordered" evidence="1">
    <location>
        <begin position="76"/>
        <end position="154"/>
    </location>
</feature>
<evidence type="ECO:0000256" key="1">
    <source>
        <dbReference type="SAM" id="MobiDB-lite"/>
    </source>
</evidence>
<evidence type="ECO:0000259" key="2">
    <source>
        <dbReference type="PROSITE" id="PS51998"/>
    </source>
</evidence>
<dbReference type="Proteomes" id="UP000078546">
    <property type="component" value="Unassembled WGS sequence"/>
</dbReference>
<dbReference type="AlphaFoldDB" id="A0A1A8W692"/>
<dbReference type="PROSITE" id="PS51998">
    <property type="entry name" value="DEK_C"/>
    <property type="match status" value="1"/>
</dbReference>
<evidence type="ECO:0000313" key="6">
    <source>
        <dbReference type="Proteomes" id="UP000078560"/>
    </source>
</evidence>
<dbReference type="EMBL" id="FLQV01000734">
    <property type="protein sequence ID" value="SBS97654.1"/>
    <property type="molecule type" value="Genomic_DNA"/>
</dbReference>
<evidence type="ECO:0000313" key="4">
    <source>
        <dbReference type="EMBL" id="SBS97654.1"/>
    </source>
</evidence>
<name>A0A1A8W692_PLAOA</name>
<evidence type="ECO:0000313" key="3">
    <source>
        <dbReference type="EMBL" id="SBS87521.1"/>
    </source>
</evidence>
<reference evidence="3" key="2">
    <citation type="submission" date="2016-05" db="EMBL/GenBank/DDBJ databases">
        <authorList>
            <person name="Lavstsen T."/>
            <person name="Jespersen J.S."/>
        </authorList>
    </citation>
    <scope>NUCLEOTIDE SEQUENCE [LARGE SCALE GENOMIC DNA]</scope>
</reference>
<reference evidence="5 6" key="1">
    <citation type="submission" date="2016-05" db="EMBL/GenBank/DDBJ databases">
        <authorList>
            <person name="Naeem Raeece"/>
        </authorList>
    </citation>
    <scope>NUCLEOTIDE SEQUENCE [LARGE SCALE GENOMIC DNA]</scope>
</reference>
<organism evidence="3 6">
    <name type="scientific">Plasmodium ovale curtisi</name>
    <dbReference type="NCBI Taxonomy" id="864141"/>
    <lineage>
        <taxon>Eukaryota</taxon>
        <taxon>Sar</taxon>
        <taxon>Alveolata</taxon>
        <taxon>Apicomplexa</taxon>
        <taxon>Aconoidasida</taxon>
        <taxon>Haemosporida</taxon>
        <taxon>Plasmodiidae</taxon>
        <taxon>Plasmodium</taxon>
        <taxon>Plasmodium (Plasmodium)</taxon>
    </lineage>
</organism>
<dbReference type="EMBL" id="FLQU01000579">
    <property type="protein sequence ID" value="SBS87521.1"/>
    <property type="molecule type" value="Genomic_DNA"/>
</dbReference>
<sequence length="285" mass="32520">MSVEDITAEELENATKSFVSIESATQISRRYVRKKLEEIFNLEENALYERKREINEIVEKVLTNLLEEENKKKNDELHVKEEDMNSIKTNDAGDTNSVQDNSSKRSSNQGKAGVEKIKNERNNDDKSSCSQSDSNDKGSSKKRKKSGNETLSARKKQANVMTKDYFLDNAKPLCCNISENIKLKLEPRIFSTGSCGWHMMDKIYLLVGDHNVLCQLCINCSASNGINYIPKKDVLKNFNESIKNPMFLNQKFCKNKTKTVHTLKHVMILHQLKFFFNSISSCTNG</sequence>
<protein>
    <recommendedName>
        <fullName evidence="2">DEK-C domain-containing protein</fullName>
    </recommendedName>
</protein>
<gene>
    <name evidence="4" type="ORF">POVCU1_039840</name>
    <name evidence="3" type="ORF">POVCU2_0043130</name>
</gene>
<feature type="compositionally biased region" description="Basic and acidic residues" evidence="1">
    <location>
        <begin position="113"/>
        <end position="127"/>
    </location>
</feature>
<feature type="domain" description="DEK-C" evidence="2">
    <location>
        <begin position="5"/>
        <end position="63"/>
    </location>
</feature>
<feature type="compositionally biased region" description="Polar residues" evidence="1">
    <location>
        <begin position="86"/>
        <end position="110"/>
    </location>
</feature>
<accession>A0A1A8W692</accession>
<dbReference type="Proteomes" id="UP000078560">
    <property type="component" value="Unassembled WGS sequence"/>
</dbReference>
<proteinExistence type="predicted"/>
<evidence type="ECO:0000313" key="5">
    <source>
        <dbReference type="Proteomes" id="UP000078546"/>
    </source>
</evidence>